<dbReference type="GO" id="GO:0005737">
    <property type="term" value="C:cytoplasm"/>
    <property type="evidence" value="ECO:0007669"/>
    <property type="project" value="TreeGrafter"/>
</dbReference>
<comment type="similarity">
    <text evidence="1">Belongs to the Ntn-hydrolase family.</text>
</comment>
<sequence length="103" mass="11159">AVISGRHFLNPVSLSKIIMYESPHCALSGDGALEFARQKEFPICSAEELISEPARQKATVSFENYLKSVMHQICGPLPVQETQDTVSAVAMDSDGRLACAMST</sequence>
<dbReference type="Pfam" id="PF01112">
    <property type="entry name" value="Asparaginase_2"/>
    <property type="match status" value="1"/>
</dbReference>
<evidence type="ECO:0000313" key="3">
    <source>
        <dbReference type="Proteomes" id="UP001152795"/>
    </source>
</evidence>
<dbReference type="Proteomes" id="UP001152795">
    <property type="component" value="Unassembled WGS sequence"/>
</dbReference>
<dbReference type="PANTHER" id="PTHR10188:SF43">
    <property type="entry name" value="ASPARAGINASE (EUROFUNG)"/>
    <property type="match status" value="1"/>
</dbReference>
<dbReference type="InterPro" id="IPR029055">
    <property type="entry name" value="Ntn_hydrolases_N"/>
</dbReference>
<comment type="caution">
    <text evidence="2">The sequence shown here is derived from an EMBL/GenBank/DDBJ whole genome shotgun (WGS) entry which is preliminary data.</text>
</comment>
<accession>A0A7D9KC32</accession>
<name>A0A7D9KC32_PARCT</name>
<dbReference type="SUPFAM" id="SSF56235">
    <property type="entry name" value="N-terminal nucleophile aminohydrolases (Ntn hydrolases)"/>
    <property type="match status" value="1"/>
</dbReference>
<dbReference type="InterPro" id="IPR000246">
    <property type="entry name" value="Peptidase_T2"/>
</dbReference>
<dbReference type="AlphaFoldDB" id="A0A7D9KC32"/>
<gene>
    <name evidence="2" type="ORF">PACLA_8A028862</name>
</gene>
<feature type="non-terminal residue" evidence="2">
    <location>
        <position position="1"/>
    </location>
</feature>
<reference evidence="2" key="1">
    <citation type="submission" date="2020-04" db="EMBL/GenBank/DDBJ databases">
        <authorList>
            <person name="Alioto T."/>
            <person name="Alioto T."/>
            <person name="Gomez Garrido J."/>
        </authorList>
    </citation>
    <scope>NUCLEOTIDE SEQUENCE</scope>
    <source>
        <strain evidence="2">A484AB</strain>
    </source>
</reference>
<dbReference type="GO" id="GO:0016787">
    <property type="term" value="F:hydrolase activity"/>
    <property type="evidence" value="ECO:0007669"/>
    <property type="project" value="InterPro"/>
</dbReference>
<dbReference type="PANTHER" id="PTHR10188">
    <property type="entry name" value="L-ASPARAGINASE"/>
    <property type="match status" value="1"/>
</dbReference>
<keyword evidence="3" id="KW-1185">Reference proteome</keyword>
<proteinExistence type="inferred from homology"/>
<protein>
    <submittedName>
        <fullName evidence="2">Isoaspartyl peptidase L-asparaginase-like</fullName>
    </submittedName>
</protein>
<evidence type="ECO:0000256" key="1">
    <source>
        <dbReference type="ARBA" id="ARBA00010872"/>
    </source>
</evidence>
<dbReference type="OrthoDB" id="77601at2759"/>
<evidence type="ECO:0000313" key="2">
    <source>
        <dbReference type="EMBL" id="CAB4042476.1"/>
    </source>
</evidence>
<dbReference type="GO" id="GO:0033345">
    <property type="term" value="P:L-asparagine catabolic process via L-aspartate"/>
    <property type="evidence" value="ECO:0007669"/>
    <property type="project" value="TreeGrafter"/>
</dbReference>
<dbReference type="EMBL" id="CACRXK020030201">
    <property type="protein sequence ID" value="CAB4042476.1"/>
    <property type="molecule type" value="Genomic_DNA"/>
</dbReference>
<feature type="non-terminal residue" evidence="2">
    <location>
        <position position="103"/>
    </location>
</feature>
<organism evidence="2 3">
    <name type="scientific">Paramuricea clavata</name>
    <name type="common">Red gorgonian</name>
    <name type="synonym">Violescent sea-whip</name>
    <dbReference type="NCBI Taxonomy" id="317549"/>
    <lineage>
        <taxon>Eukaryota</taxon>
        <taxon>Metazoa</taxon>
        <taxon>Cnidaria</taxon>
        <taxon>Anthozoa</taxon>
        <taxon>Octocorallia</taxon>
        <taxon>Malacalcyonacea</taxon>
        <taxon>Plexauridae</taxon>
        <taxon>Paramuricea</taxon>
    </lineage>
</organism>